<feature type="transmembrane region" description="Helical" evidence="1">
    <location>
        <begin position="320"/>
        <end position="340"/>
    </location>
</feature>
<evidence type="ECO:0000313" key="3">
    <source>
        <dbReference type="Proteomes" id="UP001165289"/>
    </source>
</evidence>
<protein>
    <recommendedName>
        <fullName evidence="4">G-protein coupled receptors family 1 profile domain-containing protein</fullName>
    </recommendedName>
</protein>
<evidence type="ECO:0000256" key="1">
    <source>
        <dbReference type="SAM" id="Phobius"/>
    </source>
</evidence>
<dbReference type="EMBL" id="JAKMXF010000033">
    <property type="protein sequence ID" value="KAI6660546.1"/>
    <property type="molecule type" value="Genomic_DNA"/>
</dbReference>
<keyword evidence="3" id="KW-1185">Reference proteome</keyword>
<proteinExistence type="predicted"/>
<dbReference type="AlphaFoldDB" id="A0AAV7KGL2"/>
<comment type="caution">
    <text evidence="2">The sequence shown here is derived from an EMBL/GenBank/DDBJ whole genome shotgun (WGS) entry which is preliminary data.</text>
</comment>
<keyword evidence="1" id="KW-0812">Transmembrane</keyword>
<evidence type="ECO:0000313" key="2">
    <source>
        <dbReference type="EMBL" id="KAI6660546.1"/>
    </source>
</evidence>
<keyword evidence="1" id="KW-1133">Transmembrane helix</keyword>
<sequence length="373" mass="44001">MDHFPSLHHTSTNTPIPDVIINHTAVTTFHIILIVTNVVGVLFSISWVIYVWSKLEKIKKQLKRVDVLNTLEINEMRNKVIKYYLYLAVMIIEAIHVLLRLVIYIVFTAFDFLPHEPSQPTCHIIGNYSAYYFIERLQPYQFIWIGLSHSFAIALIISLIVTMLYLRESYSYYERRFKWIKRWLVIGIVQFFAVWVFLSIPYMAPIGSIIFTLSTILDFAFLVKAARRLLAILNMRLFDLKFEPEKYSTFRRSLIKFQWLGIFLLSLMLYLIGIVFAHIAIWLSVSPCFFSTYYNIPYVLTDTQVDTISNVASIVWLLDYVAIFQFDIVLLAGNIIYMIYTRISRKNINDETRQLMNDYSNSLTDYRQRLYTL</sequence>
<name>A0AAV7KGL2_9METZ</name>
<feature type="transmembrane region" description="Helical" evidence="1">
    <location>
        <begin position="29"/>
        <end position="52"/>
    </location>
</feature>
<feature type="transmembrane region" description="Helical" evidence="1">
    <location>
        <begin position="259"/>
        <end position="285"/>
    </location>
</feature>
<gene>
    <name evidence="2" type="ORF">LOD99_14130</name>
</gene>
<feature type="transmembrane region" description="Helical" evidence="1">
    <location>
        <begin position="206"/>
        <end position="226"/>
    </location>
</feature>
<feature type="transmembrane region" description="Helical" evidence="1">
    <location>
        <begin position="83"/>
        <end position="107"/>
    </location>
</feature>
<accession>A0AAV7KGL2</accession>
<dbReference type="Proteomes" id="UP001165289">
    <property type="component" value="Unassembled WGS sequence"/>
</dbReference>
<feature type="transmembrane region" description="Helical" evidence="1">
    <location>
        <begin position="142"/>
        <end position="167"/>
    </location>
</feature>
<evidence type="ECO:0008006" key="4">
    <source>
        <dbReference type="Google" id="ProtNLM"/>
    </source>
</evidence>
<reference evidence="2 3" key="1">
    <citation type="journal article" date="2023" name="BMC Biol.">
        <title>The compact genome of the sponge Oopsacas minuta (Hexactinellida) is lacking key metazoan core genes.</title>
        <authorList>
            <person name="Santini S."/>
            <person name="Schenkelaars Q."/>
            <person name="Jourda C."/>
            <person name="Duchesne M."/>
            <person name="Belahbib H."/>
            <person name="Rocher C."/>
            <person name="Selva M."/>
            <person name="Riesgo A."/>
            <person name="Vervoort M."/>
            <person name="Leys S.P."/>
            <person name="Kodjabachian L."/>
            <person name="Le Bivic A."/>
            <person name="Borchiellini C."/>
            <person name="Claverie J.M."/>
            <person name="Renard E."/>
        </authorList>
    </citation>
    <scope>NUCLEOTIDE SEQUENCE [LARGE SCALE GENOMIC DNA]</scope>
    <source>
        <strain evidence="2">SPO-2</strain>
    </source>
</reference>
<keyword evidence="1" id="KW-0472">Membrane</keyword>
<feature type="transmembrane region" description="Helical" evidence="1">
    <location>
        <begin position="179"/>
        <end position="200"/>
    </location>
</feature>
<organism evidence="2 3">
    <name type="scientific">Oopsacas minuta</name>
    <dbReference type="NCBI Taxonomy" id="111878"/>
    <lineage>
        <taxon>Eukaryota</taxon>
        <taxon>Metazoa</taxon>
        <taxon>Porifera</taxon>
        <taxon>Hexactinellida</taxon>
        <taxon>Hexasterophora</taxon>
        <taxon>Lyssacinosida</taxon>
        <taxon>Leucopsacidae</taxon>
        <taxon>Oopsacas</taxon>
    </lineage>
</organism>